<accession>A0AAV9HB44</accession>
<proteinExistence type="predicted"/>
<evidence type="ECO:0000313" key="3">
    <source>
        <dbReference type="Proteomes" id="UP001321749"/>
    </source>
</evidence>
<dbReference type="EMBL" id="MU865172">
    <property type="protein sequence ID" value="KAK4456727.1"/>
    <property type="molecule type" value="Genomic_DNA"/>
</dbReference>
<organism evidence="2 3">
    <name type="scientific">Cladorrhinum samala</name>
    <dbReference type="NCBI Taxonomy" id="585594"/>
    <lineage>
        <taxon>Eukaryota</taxon>
        <taxon>Fungi</taxon>
        <taxon>Dikarya</taxon>
        <taxon>Ascomycota</taxon>
        <taxon>Pezizomycotina</taxon>
        <taxon>Sordariomycetes</taxon>
        <taxon>Sordariomycetidae</taxon>
        <taxon>Sordariales</taxon>
        <taxon>Podosporaceae</taxon>
        <taxon>Cladorrhinum</taxon>
    </lineage>
</organism>
<reference evidence="2" key="1">
    <citation type="journal article" date="2023" name="Mol. Phylogenet. Evol.">
        <title>Genome-scale phylogeny and comparative genomics of the fungal order Sordariales.</title>
        <authorList>
            <person name="Hensen N."/>
            <person name="Bonometti L."/>
            <person name="Westerberg I."/>
            <person name="Brannstrom I.O."/>
            <person name="Guillou S."/>
            <person name="Cros-Aarteil S."/>
            <person name="Calhoun S."/>
            <person name="Haridas S."/>
            <person name="Kuo A."/>
            <person name="Mondo S."/>
            <person name="Pangilinan J."/>
            <person name="Riley R."/>
            <person name="LaButti K."/>
            <person name="Andreopoulos B."/>
            <person name="Lipzen A."/>
            <person name="Chen C."/>
            <person name="Yan M."/>
            <person name="Daum C."/>
            <person name="Ng V."/>
            <person name="Clum A."/>
            <person name="Steindorff A."/>
            <person name="Ohm R.A."/>
            <person name="Martin F."/>
            <person name="Silar P."/>
            <person name="Natvig D.O."/>
            <person name="Lalanne C."/>
            <person name="Gautier V."/>
            <person name="Ament-Velasquez S.L."/>
            <person name="Kruys A."/>
            <person name="Hutchinson M.I."/>
            <person name="Powell A.J."/>
            <person name="Barry K."/>
            <person name="Miller A.N."/>
            <person name="Grigoriev I.V."/>
            <person name="Debuchy R."/>
            <person name="Gladieux P."/>
            <person name="Hiltunen Thoren M."/>
            <person name="Johannesson H."/>
        </authorList>
    </citation>
    <scope>NUCLEOTIDE SEQUENCE</scope>
    <source>
        <strain evidence="2">PSN324</strain>
    </source>
</reference>
<feature type="compositionally biased region" description="Low complexity" evidence="1">
    <location>
        <begin position="20"/>
        <end position="44"/>
    </location>
</feature>
<gene>
    <name evidence="2" type="ORF">QBC42DRAFT_257009</name>
</gene>
<comment type="caution">
    <text evidence="2">The sequence shown here is derived from an EMBL/GenBank/DDBJ whole genome shotgun (WGS) entry which is preliminary data.</text>
</comment>
<name>A0AAV9HB44_9PEZI</name>
<feature type="region of interest" description="Disordered" evidence="1">
    <location>
        <begin position="1"/>
        <end position="106"/>
    </location>
</feature>
<keyword evidence="3" id="KW-1185">Reference proteome</keyword>
<protein>
    <submittedName>
        <fullName evidence="2">Uncharacterized protein</fullName>
    </submittedName>
</protein>
<evidence type="ECO:0000313" key="2">
    <source>
        <dbReference type="EMBL" id="KAK4456727.1"/>
    </source>
</evidence>
<feature type="compositionally biased region" description="Basic and acidic residues" evidence="1">
    <location>
        <begin position="64"/>
        <end position="74"/>
    </location>
</feature>
<dbReference type="Proteomes" id="UP001321749">
    <property type="component" value="Unassembled WGS sequence"/>
</dbReference>
<reference evidence="2" key="2">
    <citation type="submission" date="2023-06" db="EMBL/GenBank/DDBJ databases">
        <authorList>
            <consortium name="Lawrence Berkeley National Laboratory"/>
            <person name="Mondo S.J."/>
            <person name="Hensen N."/>
            <person name="Bonometti L."/>
            <person name="Westerberg I."/>
            <person name="Brannstrom I.O."/>
            <person name="Guillou S."/>
            <person name="Cros-Aarteil S."/>
            <person name="Calhoun S."/>
            <person name="Haridas S."/>
            <person name="Kuo A."/>
            <person name="Pangilinan J."/>
            <person name="Riley R."/>
            <person name="Labutti K."/>
            <person name="Andreopoulos B."/>
            <person name="Lipzen A."/>
            <person name="Chen C."/>
            <person name="Yanf M."/>
            <person name="Daum C."/>
            <person name="Ng V."/>
            <person name="Clum A."/>
            <person name="Steindorff A."/>
            <person name="Ohm R."/>
            <person name="Martin F."/>
            <person name="Silar P."/>
            <person name="Natvig D."/>
            <person name="Lalanne C."/>
            <person name="Gautier V."/>
            <person name="Ament-Velasquez S.L."/>
            <person name="Kruys A."/>
            <person name="Hutchinson M.I."/>
            <person name="Powell A.J."/>
            <person name="Barry K."/>
            <person name="Miller A.N."/>
            <person name="Grigoriev I.V."/>
            <person name="Debuchy R."/>
            <person name="Gladieux P."/>
            <person name="Thoren M.H."/>
            <person name="Johannesson H."/>
        </authorList>
    </citation>
    <scope>NUCLEOTIDE SEQUENCE</scope>
    <source>
        <strain evidence="2">PSN324</strain>
    </source>
</reference>
<evidence type="ECO:0000256" key="1">
    <source>
        <dbReference type="SAM" id="MobiDB-lite"/>
    </source>
</evidence>
<sequence length="106" mass="11244">MAASTDTSDKRGTVSRYIATTYTGGQTGTRTAESPAPSHPAAKAKQPRGLENPEGKIRGNGSRKGKDSKGKGEGKANVVFKSHRSKGGNRAGEKKRFTAQQVQAWK</sequence>
<dbReference type="AlphaFoldDB" id="A0AAV9HB44"/>